<keyword evidence="3" id="KW-1185">Reference proteome</keyword>
<keyword evidence="1" id="KW-0472">Membrane</keyword>
<keyword evidence="1" id="KW-1133">Transmembrane helix</keyword>
<evidence type="ECO:0000313" key="3">
    <source>
        <dbReference type="Proteomes" id="UP000532010"/>
    </source>
</evidence>
<reference evidence="2 3" key="1">
    <citation type="submission" date="2020-08" db="EMBL/GenBank/DDBJ databases">
        <title>The Agave Microbiome: Exploring the role of microbial communities in plant adaptations to desert environments.</title>
        <authorList>
            <person name="Partida-Martinez L.P."/>
        </authorList>
    </citation>
    <scope>NUCLEOTIDE SEQUENCE [LARGE SCALE GENOMIC DNA]</scope>
    <source>
        <strain evidence="2 3">AT3.9</strain>
    </source>
</reference>
<protein>
    <submittedName>
        <fullName evidence="2">Uncharacterized protein</fullName>
    </submittedName>
</protein>
<dbReference type="AlphaFoldDB" id="A0A7W4VQM0"/>
<accession>A0A7W4VQM0</accession>
<gene>
    <name evidence="2" type="ORF">FHR70_004347</name>
</gene>
<dbReference type="EMBL" id="JACHWB010000008">
    <property type="protein sequence ID" value="MBB3021256.1"/>
    <property type="molecule type" value="Genomic_DNA"/>
</dbReference>
<proteinExistence type="predicted"/>
<evidence type="ECO:0000313" key="2">
    <source>
        <dbReference type="EMBL" id="MBB3021256.1"/>
    </source>
</evidence>
<keyword evidence="1" id="KW-0812">Transmembrane</keyword>
<dbReference type="RefSeq" id="WP_183453993.1">
    <property type="nucleotide sequence ID" value="NZ_JACHWB010000008.1"/>
</dbReference>
<organism evidence="2 3">
    <name type="scientific">Microvirga lupini</name>
    <dbReference type="NCBI Taxonomy" id="420324"/>
    <lineage>
        <taxon>Bacteria</taxon>
        <taxon>Pseudomonadati</taxon>
        <taxon>Pseudomonadota</taxon>
        <taxon>Alphaproteobacteria</taxon>
        <taxon>Hyphomicrobiales</taxon>
        <taxon>Methylobacteriaceae</taxon>
        <taxon>Microvirga</taxon>
    </lineage>
</organism>
<name>A0A7W4VQM0_9HYPH</name>
<feature type="transmembrane region" description="Helical" evidence="1">
    <location>
        <begin position="32"/>
        <end position="52"/>
    </location>
</feature>
<sequence>MTMVKVIETIFLGPGDFCCNLLGVGQENNRDLVRMLINSFFWMAVGSIYMAIVV</sequence>
<comment type="caution">
    <text evidence="2">The sequence shown here is derived from an EMBL/GenBank/DDBJ whole genome shotgun (WGS) entry which is preliminary data.</text>
</comment>
<evidence type="ECO:0000256" key="1">
    <source>
        <dbReference type="SAM" id="Phobius"/>
    </source>
</evidence>
<dbReference type="Proteomes" id="UP000532010">
    <property type="component" value="Unassembled WGS sequence"/>
</dbReference>